<dbReference type="Proteomes" id="UP000231638">
    <property type="component" value="Unassembled WGS sequence"/>
</dbReference>
<sequence length="75" mass="8828">MRKSLDHLKKRQNCVALVKLADRIVNLNEPPKHWDSLKKRAYLEEAQLILDELGYAHTYLASKLQDKIKAYSLYM</sequence>
<dbReference type="EMBL" id="DLUG01000167">
    <property type="protein sequence ID" value="DAB36182.1"/>
    <property type="molecule type" value="Genomic_DNA"/>
</dbReference>
<evidence type="ECO:0000313" key="1">
    <source>
        <dbReference type="EMBL" id="DAB36182.1"/>
    </source>
</evidence>
<comment type="caution">
    <text evidence="1">The sequence shown here is derived from an EMBL/GenBank/DDBJ whole genome shotgun (WGS) entry which is preliminary data.</text>
</comment>
<dbReference type="Gene3D" id="1.10.3210.10">
    <property type="entry name" value="Hypothetical protein af1432"/>
    <property type="match status" value="1"/>
</dbReference>
<evidence type="ECO:0000313" key="2">
    <source>
        <dbReference type="Proteomes" id="UP000231638"/>
    </source>
</evidence>
<accession>A0A2D3W469</accession>
<organism evidence="1 2">
    <name type="scientific">Sulfurospirillum cavolei</name>
    <dbReference type="NCBI Taxonomy" id="366522"/>
    <lineage>
        <taxon>Bacteria</taxon>
        <taxon>Pseudomonadati</taxon>
        <taxon>Campylobacterota</taxon>
        <taxon>Epsilonproteobacteria</taxon>
        <taxon>Campylobacterales</taxon>
        <taxon>Sulfurospirillaceae</taxon>
        <taxon>Sulfurospirillum</taxon>
    </lineage>
</organism>
<name>A0A2D3W469_9BACT</name>
<protein>
    <submittedName>
        <fullName evidence="1">Uncharacterized protein</fullName>
    </submittedName>
</protein>
<dbReference type="AlphaFoldDB" id="A0A2D3W469"/>
<proteinExistence type="predicted"/>
<gene>
    <name evidence="1" type="ORF">CFH80_06255</name>
</gene>
<reference evidence="1 2" key="1">
    <citation type="journal article" date="2017" name="Front. Microbiol.">
        <title>Comparative Genomic Analysis of the Class Epsilonproteobacteria and Proposed Reclassification to Epsilonbacteraeota (phyl. nov.).</title>
        <authorList>
            <person name="Waite D.W."/>
            <person name="Vanwonterghem I."/>
            <person name="Rinke C."/>
            <person name="Parks D.H."/>
            <person name="Zhang Y."/>
            <person name="Takai K."/>
            <person name="Sievert S.M."/>
            <person name="Simon J."/>
            <person name="Campbell B.J."/>
            <person name="Hanson T.E."/>
            <person name="Woyke T."/>
            <person name="Klotz M.G."/>
            <person name="Hugenholtz P."/>
        </authorList>
    </citation>
    <scope>NUCLEOTIDE SEQUENCE [LARGE SCALE GENOMIC DNA]</scope>
    <source>
        <strain evidence="1">UBA11420</strain>
    </source>
</reference>